<sequence length="167" mass="18967">MEIHGISQEEVHHQVIEVRKAYGTTLESFRNALSSQFWLEDEEFDAEGSFDHADLVEFFPVDSIDSTESSVELEDQSDDEISQSKDKIGSISDVKEIRKVEDAEPTMNVVVWKVDDCTEADRGLRSQRRLLMVKLLDILLRRLVLVSLKYLQSGLLVLSLGMLPKGL</sequence>
<organism evidence="1 2">
    <name type="scientific">Riccia fluitans</name>
    <dbReference type="NCBI Taxonomy" id="41844"/>
    <lineage>
        <taxon>Eukaryota</taxon>
        <taxon>Viridiplantae</taxon>
        <taxon>Streptophyta</taxon>
        <taxon>Embryophyta</taxon>
        <taxon>Marchantiophyta</taxon>
        <taxon>Marchantiopsida</taxon>
        <taxon>Marchantiidae</taxon>
        <taxon>Marchantiales</taxon>
        <taxon>Ricciaceae</taxon>
        <taxon>Riccia</taxon>
    </lineage>
</organism>
<dbReference type="Proteomes" id="UP001605036">
    <property type="component" value="Unassembled WGS sequence"/>
</dbReference>
<keyword evidence="2" id="KW-1185">Reference proteome</keyword>
<comment type="caution">
    <text evidence="1">The sequence shown here is derived from an EMBL/GenBank/DDBJ whole genome shotgun (WGS) entry which is preliminary data.</text>
</comment>
<dbReference type="EMBL" id="JBHFFA010000006">
    <property type="protein sequence ID" value="KAL2622009.1"/>
    <property type="molecule type" value="Genomic_DNA"/>
</dbReference>
<evidence type="ECO:0000313" key="2">
    <source>
        <dbReference type="Proteomes" id="UP001605036"/>
    </source>
</evidence>
<reference evidence="1 2" key="1">
    <citation type="submission" date="2024-09" db="EMBL/GenBank/DDBJ databases">
        <title>Chromosome-scale assembly of Riccia fluitans.</title>
        <authorList>
            <person name="Paukszto L."/>
            <person name="Sawicki J."/>
            <person name="Karawczyk K."/>
            <person name="Piernik-Szablinska J."/>
            <person name="Szczecinska M."/>
            <person name="Mazdziarz M."/>
        </authorList>
    </citation>
    <scope>NUCLEOTIDE SEQUENCE [LARGE SCALE GENOMIC DNA]</scope>
    <source>
        <strain evidence="1">Rf_01</strain>
        <tissue evidence="1">Aerial parts of the thallus</tissue>
    </source>
</reference>
<gene>
    <name evidence="1" type="ORF">R1flu_002214</name>
</gene>
<accession>A0ABD1Y9B7</accession>
<name>A0ABD1Y9B7_9MARC</name>
<proteinExistence type="predicted"/>
<protein>
    <submittedName>
        <fullName evidence="1">Uncharacterized protein</fullName>
    </submittedName>
</protein>
<dbReference type="AlphaFoldDB" id="A0ABD1Y9B7"/>
<evidence type="ECO:0000313" key="1">
    <source>
        <dbReference type="EMBL" id="KAL2622009.1"/>
    </source>
</evidence>